<keyword evidence="1" id="KW-0677">Repeat</keyword>
<dbReference type="AlphaFoldDB" id="A0A3B3I791"/>
<dbReference type="Pfam" id="PF00880">
    <property type="entry name" value="Nebulin"/>
    <property type="match status" value="1"/>
</dbReference>
<name>A0A3B3I791_ORYLA</name>
<dbReference type="PANTHER" id="PTHR11039">
    <property type="entry name" value="NEBULIN"/>
    <property type="match status" value="1"/>
</dbReference>
<keyword evidence="5" id="KW-1185">Reference proteome</keyword>
<dbReference type="SMART" id="SM00227">
    <property type="entry name" value="NEBU"/>
    <property type="match status" value="3"/>
</dbReference>
<dbReference type="GeneTree" id="ENSGT00940000154533"/>
<organism evidence="4 5">
    <name type="scientific">Oryzias latipes</name>
    <name type="common">Japanese rice fish</name>
    <name type="synonym">Japanese killifish</name>
    <dbReference type="NCBI Taxonomy" id="8090"/>
    <lineage>
        <taxon>Eukaryota</taxon>
        <taxon>Metazoa</taxon>
        <taxon>Chordata</taxon>
        <taxon>Craniata</taxon>
        <taxon>Vertebrata</taxon>
        <taxon>Euteleostomi</taxon>
        <taxon>Actinopterygii</taxon>
        <taxon>Neopterygii</taxon>
        <taxon>Teleostei</taxon>
        <taxon>Neoteleostei</taxon>
        <taxon>Acanthomorphata</taxon>
        <taxon>Ovalentaria</taxon>
        <taxon>Atherinomorphae</taxon>
        <taxon>Beloniformes</taxon>
        <taxon>Adrianichthyidae</taxon>
        <taxon>Oryziinae</taxon>
        <taxon>Oryzias</taxon>
    </lineage>
</organism>
<evidence type="ECO:0000256" key="2">
    <source>
        <dbReference type="ARBA" id="ARBA00023203"/>
    </source>
</evidence>
<dbReference type="PANTHER" id="PTHR11039:SF37">
    <property type="entry name" value="NEBULIN"/>
    <property type="match status" value="1"/>
</dbReference>
<proteinExistence type="predicted"/>
<keyword evidence="3" id="KW-0472">Membrane</keyword>
<dbReference type="GO" id="GO:0051015">
    <property type="term" value="F:actin filament binding"/>
    <property type="evidence" value="ECO:0007669"/>
    <property type="project" value="InterPro"/>
</dbReference>
<reference evidence="4" key="2">
    <citation type="submission" date="2025-08" db="UniProtKB">
        <authorList>
            <consortium name="Ensembl"/>
        </authorList>
    </citation>
    <scope>IDENTIFICATION</scope>
    <source>
        <strain evidence="4">Hd-rR</strain>
    </source>
</reference>
<sequence length="113" mass="13250">TMSHYVPVLDTPEMQRVRENQRNFSTIQYKESLGQGTAIPDLPEVKRVRETQKNISLRHYKEGVGQGTSVSETPEMERVKRNQQNISMVLHGFTFYMLSVYCKLMFQFSLKKF</sequence>
<dbReference type="Bgee" id="ENSORLG00000025341">
    <property type="expression patterns" value="Expressed in muscle tissue and 10 other cell types or tissues"/>
</dbReference>
<evidence type="ECO:0008006" key="6">
    <source>
        <dbReference type="Google" id="ProtNLM"/>
    </source>
</evidence>
<keyword evidence="2" id="KW-0009">Actin-binding</keyword>
<evidence type="ECO:0000313" key="4">
    <source>
        <dbReference type="Ensembl" id="ENSORLP00000039660.1"/>
    </source>
</evidence>
<reference evidence="4" key="3">
    <citation type="submission" date="2025-09" db="UniProtKB">
        <authorList>
            <consortium name="Ensembl"/>
        </authorList>
    </citation>
    <scope>IDENTIFICATION</scope>
    <source>
        <strain evidence="4">Hd-rR</strain>
    </source>
</reference>
<evidence type="ECO:0000256" key="3">
    <source>
        <dbReference type="SAM" id="Phobius"/>
    </source>
</evidence>
<keyword evidence="3" id="KW-0812">Transmembrane</keyword>
<dbReference type="InterPro" id="IPR000900">
    <property type="entry name" value="Nebulin_repeat"/>
</dbReference>
<dbReference type="Proteomes" id="UP000001038">
    <property type="component" value="Chromosome 21"/>
</dbReference>
<dbReference type="Ensembl" id="ENSORLT00000030047.1">
    <property type="protein sequence ID" value="ENSORLP00000039660.1"/>
    <property type="gene ID" value="ENSORLG00000025341.1"/>
</dbReference>
<protein>
    <recommendedName>
        <fullName evidence="6">Nebulin</fullName>
    </recommendedName>
</protein>
<feature type="transmembrane region" description="Helical" evidence="3">
    <location>
        <begin position="86"/>
        <end position="106"/>
    </location>
</feature>
<reference evidence="4 5" key="1">
    <citation type="journal article" date="2007" name="Nature">
        <title>The medaka draft genome and insights into vertebrate genome evolution.</title>
        <authorList>
            <person name="Kasahara M."/>
            <person name="Naruse K."/>
            <person name="Sasaki S."/>
            <person name="Nakatani Y."/>
            <person name="Qu W."/>
            <person name="Ahsan B."/>
            <person name="Yamada T."/>
            <person name="Nagayasu Y."/>
            <person name="Doi K."/>
            <person name="Kasai Y."/>
            <person name="Jindo T."/>
            <person name="Kobayashi D."/>
            <person name="Shimada A."/>
            <person name="Toyoda A."/>
            <person name="Kuroki Y."/>
            <person name="Fujiyama A."/>
            <person name="Sasaki T."/>
            <person name="Shimizu A."/>
            <person name="Asakawa S."/>
            <person name="Shimizu N."/>
            <person name="Hashimoto S."/>
            <person name="Yang J."/>
            <person name="Lee Y."/>
            <person name="Matsushima K."/>
            <person name="Sugano S."/>
            <person name="Sakaizumi M."/>
            <person name="Narita T."/>
            <person name="Ohishi K."/>
            <person name="Haga S."/>
            <person name="Ohta F."/>
            <person name="Nomoto H."/>
            <person name="Nogata K."/>
            <person name="Morishita T."/>
            <person name="Endo T."/>
            <person name="Shin-I T."/>
            <person name="Takeda H."/>
            <person name="Morishita S."/>
            <person name="Kohara Y."/>
        </authorList>
    </citation>
    <scope>NUCLEOTIDE SEQUENCE [LARGE SCALE GENOMIC DNA]</scope>
    <source>
        <strain evidence="4 5">Hd-rR</strain>
    </source>
</reference>
<accession>A0A3B3I791</accession>
<evidence type="ECO:0000313" key="5">
    <source>
        <dbReference type="Proteomes" id="UP000001038"/>
    </source>
</evidence>
<dbReference type="PROSITE" id="PS51216">
    <property type="entry name" value="NEBULIN"/>
    <property type="match status" value="1"/>
</dbReference>
<dbReference type="GO" id="GO:0030018">
    <property type="term" value="C:Z disc"/>
    <property type="evidence" value="ECO:0007669"/>
    <property type="project" value="InterPro"/>
</dbReference>
<dbReference type="InterPro" id="IPR055297">
    <property type="entry name" value="NEBU/NEBL"/>
</dbReference>
<keyword evidence="3" id="KW-1133">Transmembrane helix</keyword>
<evidence type="ECO:0000256" key="1">
    <source>
        <dbReference type="ARBA" id="ARBA00022737"/>
    </source>
</evidence>